<protein>
    <submittedName>
        <fullName evidence="1">Uncharacterized protein</fullName>
    </submittedName>
</protein>
<reference evidence="1" key="1">
    <citation type="submission" date="2015-04" db="EMBL/GenBank/DDBJ databases">
        <authorList>
            <person name="Syromyatnikov M.Y."/>
            <person name="Popov V.N."/>
        </authorList>
    </citation>
    <scope>NUCLEOTIDE SEQUENCE</scope>
    <source>
        <strain evidence="1">MO-1</strain>
    </source>
</reference>
<proteinExistence type="predicted"/>
<sequence length="73" mass="8712">MIDWVMSLLLALIRHNRFLNVIQTKKNAFSTHPNLPMKRGRKKLLCFPPYRYHKYGTSKRNTVGQRWKKVTSP</sequence>
<dbReference type="EMBL" id="LO017727">
    <property type="protein sequence ID" value="CRH07471.1"/>
    <property type="molecule type" value="Genomic_DNA"/>
</dbReference>
<dbReference type="AlphaFoldDB" id="A0A1S7LNP7"/>
<name>A0A1S7LNP7_MAGMO</name>
<gene>
    <name evidence="1" type="ORF">MAGMO_3334</name>
</gene>
<organism evidence="1">
    <name type="scientific">Magnetococcus massalia (strain MO-1)</name>
    <dbReference type="NCBI Taxonomy" id="451514"/>
    <lineage>
        <taxon>Bacteria</taxon>
        <taxon>Pseudomonadati</taxon>
        <taxon>Pseudomonadota</taxon>
        <taxon>Magnetococcia</taxon>
        <taxon>Magnetococcales</taxon>
        <taxon>Magnetococcaceae</taxon>
        <taxon>Magnetococcus</taxon>
    </lineage>
</organism>
<evidence type="ECO:0000313" key="1">
    <source>
        <dbReference type="EMBL" id="CRH07471.1"/>
    </source>
</evidence>
<accession>A0A1S7LNP7</accession>